<feature type="compositionally biased region" description="Polar residues" evidence="1">
    <location>
        <begin position="330"/>
        <end position="339"/>
    </location>
</feature>
<evidence type="ECO:0000313" key="4">
    <source>
        <dbReference type="Proteomes" id="UP000693970"/>
    </source>
</evidence>
<feature type="region of interest" description="Disordered" evidence="1">
    <location>
        <begin position="632"/>
        <end position="690"/>
    </location>
</feature>
<proteinExistence type="predicted"/>
<evidence type="ECO:0000313" key="3">
    <source>
        <dbReference type="EMBL" id="KAG7351427.1"/>
    </source>
</evidence>
<feature type="compositionally biased region" description="Low complexity" evidence="1">
    <location>
        <begin position="756"/>
        <end position="776"/>
    </location>
</feature>
<feature type="compositionally biased region" description="Polar residues" evidence="1">
    <location>
        <begin position="671"/>
        <end position="690"/>
    </location>
</feature>
<feature type="compositionally biased region" description="Basic and acidic residues" evidence="1">
    <location>
        <begin position="250"/>
        <end position="263"/>
    </location>
</feature>
<feature type="region of interest" description="Disordered" evidence="1">
    <location>
        <begin position="493"/>
        <end position="563"/>
    </location>
</feature>
<feature type="region of interest" description="Disordered" evidence="1">
    <location>
        <begin position="325"/>
        <end position="357"/>
    </location>
</feature>
<evidence type="ECO:0000256" key="2">
    <source>
        <dbReference type="SAM" id="Phobius"/>
    </source>
</evidence>
<feature type="compositionally biased region" description="Low complexity" evidence="1">
    <location>
        <begin position="551"/>
        <end position="563"/>
    </location>
</feature>
<reference evidence="3" key="2">
    <citation type="submission" date="2021-04" db="EMBL/GenBank/DDBJ databases">
        <authorList>
            <person name="Podell S."/>
        </authorList>
    </citation>
    <scope>NUCLEOTIDE SEQUENCE</scope>
    <source>
        <strain evidence="3">Hildebrandi</strain>
    </source>
</reference>
<feature type="compositionally biased region" description="Polar residues" evidence="1">
    <location>
        <begin position="346"/>
        <end position="355"/>
    </location>
</feature>
<keyword evidence="2" id="KW-0812">Transmembrane</keyword>
<name>A0A9K3KXT2_9STRA</name>
<feature type="compositionally biased region" description="Polar residues" evidence="1">
    <location>
        <begin position="497"/>
        <end position="520"/>
    </location>
</feature>
<feature type="region of interest" description="Disordered" evidence="1">
    <location>
        <begin position="159"/>
        <end position="300"/>
    </location>
</feature>
<feature type="region of interest" description="Disordered" evidence="1">
    <location>
        <begin position="756"/>
        <end position="797"/>
    </location>
</feature>
<dbReference type="EMBL" id="JAGRRH010000018">
    <property type="protein sequence ID" value="KAG7351427.1"/>
    <property type="molecule type" value="Genomic_DNA"/>
</dbReference>
<sequence length="989" mass="108504">MDEHQDKVISTDTMAVEDVEQPATNHTAAENPAVEKQNILSTLFRRGPKHPPNTLSSSSLKKTEEEDCKPPPPTPEIPPSPAIDFNFTPLSPMHLNTLQTNVVGEVVFETPSKANNSSSNNNSNSNARRILDKENNTDSSVISSLSSDSQQFVNHFLSIRTPPFEKDQPQRKSTEKESQTKEEETQKVKETAEDETNKIGEEVGREPFVENTVEMIEKTSKRDKDSQKDPNLVTGQQQQARTDEGLEDGNLDKFDQEELKVADFDDDTDSKLSQDPPGILPTPKNDTKEEVESKEEMDHVRKAEIMRQQLDALLDDIEATAEELKHKNPWINTTPQTGKQQKRHSTGTTSQNVSPAGSDFQIMVSAATSAPTPTMAGEDKSNNEFRTSESPIRFRDDDSVPSVDSCKETPVRSNLTYAQMNEYAQLDSTGTAALVTSTPVRGMNPQTTVVLIRKSNSSASIASSSDSERNASAIAIESNTPRTRKILEWLDPKSRGNKNVSDTWPTPSMATNIRGTNTPERQLPSRPLSTNEASRPQGKKVSEWWVPRPVQPSSNCSSPVSLPSMLGGSPTNEISDLESPRMSYPILNYKFSEEESDIHSQSLQDQASEINSNGEVSPSLQSMLHNTYNIAGRGKQKSSTPRSCLVSAGCPTDEGSSPVSKTLEVDVENNGEIQPNTTEKTDPSPTNESIKLSLTETPRSSWWLRRCAVFFISVAIAAVIAVPLCFRFLPVNQNTPNQQESSDDFLVVITQTPSAVTETSTSTPTFSPSESPTFQTAPVSPEHGLSTTAAPTQSASEEEYSWDNFRWNRIEMGENLWRNDLSEGSPIWYFGDQSSGIDLGIINAADGAYHAYIGNAVNDYSKSDAVDALRLSTVPYQSLCEPVPGRIKICSGLFGNTDWYGQTIILLRDFEIVSAAIQINASKNMSPEILQHTICHQLGHALGLPHRTAGSCLQDIGGAVLDGTAISNQLQHPSQQDLDLLVDMYGSAI</sequence>
<feature type="compositionally biased region" description="Basic and acidic residues" evidence="1">
    <location>
        <begin position="377"/>
        <end position="398"/>
    </location>
</feature>
<keyword evidence="4" id="KW-1185">Reference proteome</keyword>
<feature type="compositionally biased region" description="Pro residues" evidence="1">
    <location>
        <begin position="70"/>
        <end position="81"/>
    </location>
</feature>
<dbReference type="OrthoDB" id="54737at2759"/>
<keyword evidence="2" id="KW-1133">Transmembrane helix</keyword>
<feature type="region of interest" description="Disordered" evidence="1">
    <location>
        <begin position="1"/>
        <end position="91"/>
    </location>
</feature>
<dbReference type="Proteomes" id="UP000693970">
    <property type="component" value="Unassembled WGS sequence"/>
</dbReference>
<accession>A0A9K3KXT2</accession>
<feature type="compositionally biased region" description="Basic and acidic residues" evidence="1">
    <location>
        <begin position="215"/>
        <end position="228"/>
    </location>
</feature>
<gene>
    <name evidence="3" type="ORF">IV203_010787</name>
</gene>
<feature type="compositionally biased region" description="Basic and acidic residues" evidence="1">
    <location>
        <begin position="163"/>
        <end position="208"/>
    </location>
</feature>
<evidence type="ECO:0000256" key="1">
    <source>
        <dbReference type="SAM" id="MobiDB-lite"/>
    </source>
</evidence>
<reference evidence="3" key="1">
    <citation type="journal article" date="2021" name="Sci. Rep.">
        <title>Diploid genomic architecture of Nitzschia inconspicua, an elite biomass production diatom.</title>
        <authorList>
            <person name="Oliver A."/>
            <person name="Podell S."/>
            <person name="Pinowska A."/>
            <person name="Traller J.C."/>
            <person name="Smith S.R."/>
            <person name="McClure R."/>
            <person name="Beliaev A."/>
            <person name="Bohutskyi P."/>
            <person name="Hill E.A."/>
            <person name="Rabines A."/>
            <person name="Zheng H."/>
            <person name="Allen L.Z."/>
            <person name="Kuo A."/>
            <person name="Grigoriev I.V."/>
            <person name="Allen A.E."/>
            <person name="Hazlebeck D."/>
            <person name="Allen E.E."/>
        </authorList>
    </citation>
    <scope>NUCLEOTIDE SEQUENCE</scope>
    <source>
        <strain evidence="3">Hildebrandi</strain>
    </source>
</reference>
<evidence type="ECO:0008006" key="5">
    <source>
        <dbReference type="Google" id="ProtNLM"/>
    </source>
</evidence>
<dbReference type="AlphaFoldDB" id="A0A9K3KXT2"/>
<protein>
    <recommendedName>
        <fullName evidence="5">Peptidase M10 metallopeptidase domain-containing protein</fullName>
    </recommendedName>
</protein>
<feature type="region of interest" description="Disordered" evidence="1">
    <location>
        <begin position="371"/>
        <end position="407"/>
    </location>
</feature>
<keyword evidence="2" id="KW-0472">Membrane</keyword>
<feature type="compositionally biased region" description="Polar residues" evidence="1">
    <location>
        <begin position="785"/>
        <end position="795"/>
    </location>
</feature>
<organism evidence="3 4">
    <name type="scientific">Nitzschia inconspicua</name>
    <dbReference type="NCBI Taxonomy" id="303405"/>
    <lineage>
        <taxon>Eukaryota</taxon>
        <taxon>Sar</taxon>
        <taxon>Stramenopiles</taxon>
        <taxon>Ochrophyta</taxon>
        <taxon>Bacillariophyta</taxon>
        <taxon>Bacillariophyceae</taxon>
        <taxon>Bacillariophycidae</taxon>
        <taxon>Bacillariales</taxon>
        <taxon>Bacillariaceae</taxon>
        <taxon>Nitzschia</taxon>
    </lineage>
</organism>
<feature type="compositionally biased region" description="Basic and acidic residues" evidence="1">
    <location>
        <begin position="285"/>
        <end position="300"/>
    </location>
</feature>
<comment type="caution">
    <text evidence="3">The sequence shown here is derived from an EMBL/GenBank/DDBJ whole genome shotgun (WGS) entry which is preliminary data.</text>
</comment>
<feature type="transmembrane region" description="Helical" evidence="2">
    <location>
        <begin position="708"/>
        <end position="729"/>
    </location>
</feature>